<sequence length="39" mass="4559">MAVYMTVYHTRLRHTPVSLPVWTKIGYLPSHFATKFAHT</sequence>
<evidence type="ECO:0000313" key="2">
    <source>
        <dbReference type="Proteomes" id="UP000032142"/>
    </source>
</evidence>
<keyword evidence="2" id="KW-1185">Reference proteome</keyword>
<organism evidence="1 2">
    <name type="scientific">Gossypium arboreum</name>
    <name type="common">Tree cotton</name>
    <name type="synonym">Gossypium nanking</name>
    <dbReference type="NCBI Taxonomy" id="29729"/>
    <lineage>
        <taxon>Eukaryota</taxon>
        <taxon>Viridiplantae</taxon>
        <taxon>Streptophyta</taxon>
        <taxon>Embryophyta</taxon>
        <taxon>Tracheophyta</taxon>
        <taxon>Spermatophyta</taxon>
        <taxon>Magnoliopsida</taxon>
        <taxon>eudicotyledons</taxon>
        <taxon>Gunneridae</taxon>
        <taxon>Pentapetalae</taxon>
        <taxon>rosids</taxon>
        <taxon>malvids</taxon>
        <taxon>Malvales</taxon>
        <taxon>Malvaceae</taxon>
        <taxon>Malvoideae</taxon>
        <taxon>Gossypium</taxon>
    </lineage>
</organism>
<accession>A0A0B0MN37</accession>
<dbReference type="Proteomes" id="UP000032142">
    <property type="component" value="Unassembled WGS sequence"/>
</dbReference>
<dbReference type="AlphaFoldDB" id="A0A0B0MN37"/>
<dbReference type="EMBL" id="JRRC01215447">
    <property type="protein sequence ID" value="KHG01772.1"/>
    <property type="molecule type" value="Genomic_DNA"/>
</dbReference>
<name>A0A0B0MN37_GOSAR</name>
<protein>
    <submittedName>
        <fullName evidence="1">Uncharacterized protein</fullName>
    </submittedName>
</protein>
<reference evidence="2" key="1">
    <citation type="submission" date="2014-09" db="EMBL/GenBank/DDBJ databases">
        <authorList>
            <person name="Mudge J."/>
            <person name="Ramaraj T."/>
            <person name="Lindquist I.E."/>
            <person name="Bharti A.K."/>
            <person name="Sundararajan A."/>
            <person name="Cameron C.T."/>
            <person name="Woodward J.E."/>
            <person name="May G.D."/>
            <person name="Brubaker C."/>
            <person name="Broadhvest J."/>
            <person name="Wilkins T.A."/>
        </authorList>
    </citation>
    <scope>NUCLEOTIDE SEQUENCE</scope>
    <source>
        <strain evidence="2">cv. AKA8401</strain>
    </source>
</reference>
<evidence type="ECO:0000313" key="1">
    <source>
        <dbReference type="EMBL" id="KHG01772.1"/>
    </source>
</evidence>
<comment type="caution">
    <text evidence="1">The sequence shown here is derived from an EMBL/GenBank/DDBJ whole genome shotgun (WGS) entry which is preliminary data.</text>
</comment>
<proteinExistence type="predicted"/>
<gene>
    <name evidence="1" type="ORF">F383_20712</name>
</gene>